<dbReference type="InterPro" id="IPR004360">
    <property type="entry name" value="Glyas_Fos-R_dOase_dom"/>
</dbReference>
<feature type="domain" description="VOC" evidence="2">
    <location>
        <begin position="148"/>
        <end position="278"/>
    </location>
</feature>
<dbReference type="InterPro" id="IPR037523">
    <property type="entry name" value="VOC_core"/>
</dbReference>
<dbReference type="RefSeq" id="WP_319954678.1">
    <property type="nucleotide sequence ID" value="NZ_JAXAVX010000006.1"/>
</dbReference>
<comment type="caution">
    <text evidence="3">The sequence shown here is derived from an EMBL/GenBank/DDBJ whole genome shotgun (WGS) entry which is preliminary data.</text>
</comment>
<protein>
    <submittedName>
        <fullName evidence="3">VOC family protein</fullName>
    </submittedName>
</protein>
<reference evidence="3 4" key="1">
    <citation type="submission" date="2023-11" db="EMBL/GenBank/DDBJ databases">
        <authorList>
            <person name="Xu M."/>
            <person name="Jiang T."/>
        </authorList>
    </citation>
    <scope>NUCLEOTIDE SEQUENCE [LARGE SCALE GENOMIC DNA]</scope>
    <source>
        <strain evidence="3 4">SD</strain>
    </source>
</reference>
<dbReference type="Pfam" id="PF00903">
    <property type="entry name" value="Glyoxalase"/>
    <property type="match status" value="1"/>
</dbReference>
<dbReference type="InterPro" id="IPR052537">
    <property type="entry name" value="Extradiol_RC_dioxygenase"/>
</dbReference>
<feature type="compositionally biased region" description="Acidic residues" evidence="1">
    <location>
        <begin position="320"/>
        <end position="331"/>
    </location>
</feature>
<evidence type="ECO:0000313" key="4">
    <source>
        <dbReference type="Proteomes" id="UP001277761"/>
    </source>
</evidence>
<gene>
    <name evidence="3" type="ORF">SK069_13030</name>
</gene>
<feature type="region of interest" description="Disordered" evidence="1">
    <location>
        <begin position="308"/>
        <end position="331"/>
    </location>
</feature>
<dbReference type="Gene3D" id="3.10.180.10">
    <property type="entry name" value="2,3-Dihydroxybiphenyl 1,2-Dioxygenase, domain 1"/>
    <property type="match status" value="2"/>
</dbReference>
<evidence type="ECO:0000259" key="2">
    <source>
        <dbReference type="PROSITE" id="PS51819"/>
    </source>
</evidence>
<name>A0ABU4VNT4_9ACTN</name>
<accession>A0ABU4VNT4</accession>
<dbReference type="PANTHER" id="PTHR36110:SF4">
    <property type="entry name" value="RING-CLEAVING DIOXYGENASE MHQA-RELATED"/>
    <property type="match status" value="1"/>
</dbReference>
<dbReference type="PROSITE" id="PS51819">
    <property type="entry name" value="VOC"/>
    <property type="match status" value="2"/>
</dbReference>
<evidence type="ECO:0000313" key="3">
    <source>
        <dbReference type="EMBL" id="MDX8152523.1"/>
    </source>
</evidence>
<evidence type="ECO:0000256" key="1">
    <source>
        <dbReference type="SAM" id="MobiDB-lite"/>
    </source>
</evidence>
<dbReference type="PANTHER" id="PTHR36110">
    <property type="entry name" value="RING-CLEAVING DIOXYGENASE MHQE-RELATED"/>
    <property type="match status" value="1"/>
</dbReference>
<organism evidence="3 4">
    <name type="scientific">Patulibacter brassicae</name>
    <dbReference type="NCBI Taxonomy" id="1705717"/>
    <lineage>
        <taxon>Bacteria</taxon>
        <taxon>Bacillati</taxon>
        <taxon>Actinomycetota</taxon>
        <taxon>Thermoleophilia</taxon>
        <taxon>Solirubrobacterales</taxon>
        <taxon>Patulibacteraceae</taxon>
        <taxon>Patulibacter</taxon>
    </lineage>
</organism>
<dbReference type="EMBL" id="JAXAVX010000006">
    <property type="protein sequence ID" value="MDX8152523.1"/>
    <property type="molecule type" value="Genomic_DNA"/>
</dbReference>
<keyword evidence="4" id="KW-1185">Reference proteome</keyword>
<proteinExistence type="predicted"/>
<dbReference type="Proteomes" id="UP001277761">
    <property type="component" value="Unassembled WGS sequence"/>
</dbReference>
<feature type="domain" description="VOC" evidence="2">
    <location>
        <begin position="5"/>
        <end position="139"/>
    </location>
</feature>
<sequence length="331" mass="36374">MQIDGIHHISTMTGDGRAATEFATGVLGLRLAAKTVNQDAPDMYHLFFTDEDAQPGADLTMFEVRGLPRGRDGAGMVHRIGYRVADVDALAFWEQRLTRYGLPNRRVGDALWFEDPEGLGFELVVDDSPDEPLSAVHPRIPAEVALRGFAGVRLYSRNPGATATALEGPLGARRVDDPATVDRTGGAATGRAPLSAHELRSDRRGAHVLVDAAPEQRPLQGAGTVHHVAFGIREADYEAWDPHVRAAGLHTSGLVDRFYFHSIYFREPGGVLYELATDEPGFEARNPREEWGRKIILPPWLEPRRAEVEAGLQPIPDPREDWDPEELAATT</sequence>
<dbReference type="InterPro" id="IPR029068">
    <property type="entry name" value="Glyas_Bleomycin-R_OHBP_Dase"/>
</dbReference>
<dbReference type="SUPFAM" id="SSF54593">
    <property type="entry name" value="Glyoxalase/Bleomycin resistance protein/Dihydroxybiphenyl dioxygenase"/>
    <property type="match status" value="1"/>
</dbReference>